<dbReference type="InterPro" id="IPR027417">
    <property type="entry name" value="P-loop_NTPase"/>
</dbReference>
<proteinExistence type="predicted"/>
<evidence type="ECO:0000256" key="1">
    <source>
        <dbReference type="ARBA" id="ARBA00022741"/>
    </source>
</evidence>
<dbReference type="RefSeq" id="WP_099508107.1">
    <property type="nucleotide sequence ID" value="NZ_CP016616.1"/>
</dbReference>
<protein>
    <recommendedName>
        <fullName evidence="3">UvrD-like helicase C-terminal domain-containing protein</fullName>
    </recommendedName>
</protein>
<dbReference type="PANTHER" id="PTHR43788:SF6">
    <property type="entry name" value="DNA HELICASE B"/>
    <property type="match status" value="1"/>
</dbReference>
<sequence length="745" mass="81257">MTVIVIDRILSRKPFGVIFAGRVTEGGPEGVKRLVVVAKREAMFGDPAEGEAWRVEGSFRQGPNGPQLDAARAARALPSGILIKDYIAREISGIGSDRARRLWEAYGTRLPEVLLAGDVPAIAEAMAPERPILGPRLAAALVRAWRESDAETRLVEWSQSRGIDDARLVRRISRILGEDAIERLERNPWCLVSFLPWQKVDGLGLRVAREDGIVEPEDELNRLVGAVDAAVKDLIETGATASTDRDMRARVAAKLNVSRDHRRLEAAMSAGVRNGAIVAGEYGQWRAPGCAMMEDAILARLRQLSKIPPSRGNDQPTDLEAALAGYERSAGPLHPEQRAAVMKVLCYRFACLQGGAGVGKTHTTKAICAVWEATGGKVLLAALAGKAALRLNQSTGRLARTLFRTIQELDERASILERQSDPDMDPNEYAALELRLLRLPEITPQTLVLVDEASMVDISTLHALLRRMPLGARLLMVGDDRQLPPVSFGLTFHSVVADPEITARLTVVHRQTGETGIPSFSEALRNRKMPPVPLYAGIAQDGVFLLPASSPNEISDGVARAFQELAQDEVVVVSPMNEGTAGVRSLNKNLHRLHLEANDGLEISSPLGEWFSVGEPIVHRRNDYQRGLYNGSLGVVKSIDPNTKSLVATFDGDEEGEHVFNSGETIDLSLAYALTCHRAQGSQARRIVIALMPSRLLDPSWLYTAVTRAENQVVIVGSVDTIADALKVPWAAERRRVGLRWLEGV</sequence>
<dbReference type="CDD" id="cd17933">
    <property type="entry name" value="DEXSc_RecD-like"/>
    <property type="match status" value="1"/>
</dbReference>
<dbReference type="SUPFAM" id="SSF52540">
    <property type="entry name" value="P-loop containing nucleoside triphosphate hydrolases"/>
    <property type="match status" value="2"/>
</dbReference>
<accession>A0A1B2EAZ2</accession>
<keyword evidence="2" id="KW-0067">ATP-binding</keyword>
<dbReference type="InterPro" id="IPR027785">
    <property type="entry name" value="UvrD-like_helicase_C"/>
</dbReference>
<dbReference type="CDD" id="cd18809">
    <property type="entry name" value="SF1_C_RecD"/>
    <property type="match status" value="1"/>
</dbReference>
<organism evidence="4">
    <name type="scientific">Microvirga ossetica</name>
    <dbReference type="NCBI Taxonomy" id="1882682"/>
    <lineage>
        <taxon>Bacteria</taxon>
        <taxon>Pseudomonadati</taxon>
        <taxon>Pseudomonadota</taxon>
        <taxon>Alphaproteobacteria</taxon>
        <taxon>Hyphomicrobiales</taxon>
        <taxon>Methylobacteriaceae</taxon>
        <taxon>Microvirga</taxon>
    </lineage>
</organism>
<dbReference type="GO" id="GO:0009338">
    <property type="term" value="C:exodeoxyribonuclease V complex"/>
    <property type="evidence" value="ECO:0007669"/>
    <property type="project" value="TreeGrafter"/>
</dbReference>
<dbReference type="GO" id="GO:0017116">
    <property type="term" value="F:single-stranded DNA helicase activity"/>
    <property type="evidence" value="ECO:0007669"/>
    <property type="project" value="TreeGrafter"/>
</dbReference>
<dbReference type="AlphaFoldDB" id="A0A1B2EAZ2"/>
<name>A0A1B2EAZ2_9HYPH</name>
<dbReference type="Gene3D" id="3.40.50.300">
    <property type="entry name" value="P-loop containing nucleotide triphosphate hydrolases"/>
    <property type="match status" value="2"/>
</dbReference>
<evidence type="ECO:0000256" key="2">
    <source>
        <dbReference type="ARBA" id="ARBA00022840"/>
    </source>
</evidence>
<dbReference type="EMBL" id="CP016616">
    <property type="protein sequence ID" value="ANY77107.1"/>
    <property type="molecule type" value="Genomic_DNA"/>
</dbReference>
<dbReference type="Pfam" id="PF13604">
    <property type="entry name" value="AAA_30"/>
    <property type="match status" value="1"/>
</dbReference>
<dbReference type="PANTHER" id="PTHR43788">
    <property type="entry name" value="DNA2/NAM7 HELICASE FAMILY MEMBER"/>
    <property type="match status" value="1"/>
</dbReference>
<feature type="domain" description="UvrD-like helicase C-terminal" evidence="3">
    <location>
        <begin position="670"/>
        <end position="716"/>
    </location>
</feature>
<dbReference type="InterPro" id="IPR050534">
    <property type="entry name" value="Coronavir_polyprotein_1ab"/>
</dbReference>
<gene>
    <name evidence="4" type="ORF">BB934_01805</name>
</gene>
<keyword evidence="1" id="KW-0547">Nucleotide-binding</keyword>
<dbReference type="OrthoDB" id="1826980at2"/>
<dbReference type="Pfam" id="PF13538">
    <property type="entry name" value="UvrD_C_2"/>
    <property type="match status" value="1"/>
</dbReference>
<dbReference type="Gene3D" id="2.30.30.940">
    <property type="match status" value="1"/>
</dbReference>
<reference evidence="4" key="1">
    <citation type="submission" date="2016-07" db="EMBL/GenBank/DDBJ databases">
        <title>Microvirga ossetica sp. nov. a new species of rhizobia isolated from root nodules of the legume species Vicia alpestris Steven originated from North Ossetia region in the Caucasus.</title>
        <authorList>
            <person name="Safronova V.I."/>
            <person name="Kuznetsova I.G."/>
            <person name="Sazanova A.L."/>
            <person name="Belimov A."/>
            <person name="Andronov E."/>
            <person name="Osledkin Y.S."/>
            <person name="Onishchuk O.P."/>
            <person name="Kurchak O.N."/>
            <person name="Shaposhnikov A.I."/>
            <person name="Willems A."/>
            <person name="Tikhonovich I.A."/>
        </authorList>
    </citation>
    <scope>NUCLEOTIDE SEQUENCE [LARGE SCALE GENOMIC DNA]</scope>
    <source>
        <strain evidence="4">V5/3M</strain>
    </source>
</reference>
<evidence type="ECO:0000313" key="4">
    <source>
        <dbReference type="EMBL" id="ANY77107.1"/>
    </source>
</evidence>
<evidence type="ECO:0000259" key="3">
    <source>
        <dbReference type="Pfam" id="PF13538"/>
    </source>
</evidence>
<dbReference type="GO" id="GO:0005524">
    <property type="term" value="F:ATP binding"/>
    <property type="evidence" value="ECO:0007669"/>
    <property type="project" value="UniProtKB-KW"/>
</dbReference>
<dbReference type="GO" id="GO:0006310">
    <property type="term" value="P:DNA recombination"/>
    <property type="evidence" value="ECO:0007669"/>
    <property type="project" value="TreeGrafter"/>
</dbReference>
<dbReference type="KEGG" id="moc:BB934_01805"/>